<feature type="transmembrane region" description="Helical" evidence="10">
    <location>
        <begin position="1175"/>
        <end position="1197"/>
    </location>
</feature>
<feature type="transmembrane region" description="Helical" evidence="10">
    <location>
        <begin position="240"/>
        <end position="258"/>
    </location>
</feature>
<feature type="region of interest" description="Disordered" evidence="9">
    <location>
        <begin position="1"/>
        <end position="85"/>
    </location>
</feature>
<dbReference type="CDD" id="cd03250">
    <property type="entry name" value="ABCC_MRP_domain1"/>
    <property type="match status" value="1"/>
</dbReference>
<feature type="region of interest" description="Disordered" evidence="9">
    <location>
        <begin position="658"/>
        <end position="696"/>
    </location>
</feature>
<feature type="domain" description="ABC transporter" evidence="11">
    <location>
        <begin position="1265"/>
        <end position="1524"/>
    </location>
</feature>
<dbReference type="InterPro" id="IPR027417">
    <property type="entry name" value="P-loop_NTPase"/>
</dbReference>
<gene>
    <name evidence="13" type="ORF">BLNAU_3978</name>
</gene>
<feature type="region of interest" description="Disordered" evidence="9">
    <location>
        <begin position="162"/>
        <end position="182"/>
    </location>
</feature>
<evidence type="ECO:0000256" key="10">
    <source>
        <dbReference type="SAM" id="Phobius"/>
    </source>
</evidence>
<evidence type="ECO:0000256" key="8">
    <source>
        <dbReference type="SAM" id="Coils"/>
    </source>
</evidence>
<evidence type="ECO:0000313" key="14">
    <source>
        <dbReference type="Proteomes" id="UP001281761"/>
    </source>
</evidence>
<sequence length="1528" mass="168432">MSSPVATPASKATFDQASSESGAVQPTADSGDDILFQKNQSSEVAQESQHIPIPVSPSIIQHDDPNNTSTPMPYESRDATIGQPAEERTEIVRKKNQEESHFWFANLFMCFIFPYVCSCHPLTTDDMPEVHSMDKAKPATERLLKKYRVKYDKYEQDLLEYNKRKEANPDSKEKPPKQPGLMGSLLTTQSSYTVPGGIIAMLISTGIQVVIPFMSKGVLEAIVDKGIYDQTGGMMGSNTFPYFYAIWIILSPTVSHILDSLSNRLFFHFSARIRSGIVGVLYDKVFRIKNMASAGSADTGRILSLVSSDSRNIAELFPVMMMLFGLPVYIIVPLVFLILDFKWVVVVPIVVMLVVLIPNFFIINGMMSYVKEYMAFNDQRNKITNETFQGIRVVKYSGLERVFKATINVPREKQIHTVKMQTFLLQLMNAVLRSSSTIINIATFSVYCAAINDDPTNFAAVVMPNMGFLTMMTMPTTMLPMYMEAAMMMNVNLKRLAQFLYLPEMEEVVDSAETRPRDPSIAVEIEGASFKWGDAPAIPLTQAEETQLKKEAEKRKKEAKAAAAMRAQTNPSSGFGHEMTDAQASDLIPVIPALTSIDPSFTYFDGTTQMPADAPSSPVHPEYHHSSVAPSSEPFTKGSEGVFQMAANNEDAMDGELNEDEAASNTINPPATPTMTPTPPRTPTAMSTASGGDGPTLQEMNISIKKGSLTMVVGEVGSGKSSFGAAIVGDIERMSGTVKVDGGITYCPQTPWINNNTVRGNITFNAAFDEEKYWETVRVCALEPDFKVFAAGDETAIGEKGVNMSGGQKARIQLARAVYSDKDIMILDDPLSAVDAHVGRYLMDECICGVLKGKTVILMTNQLQFLDRADKVIVLEKGRVKAEGRYEEIREQGVNFDEFIIKAGKKSEKKGKKDAEEKEEEKTNEDNAKQIITEEEQETGGIKMRSYAKYLRTLMPLGLLILFLPVHCDLGSSITSGDVVAGEDQQPDGDGRNGLLVEDWGVWLSGAGSSGSADASCCDDGRSSWAFGSREPRQADGPRDELPYIVLRHDADGPYSEQIHGRHPTSGPVPVLAVPVRDFDVGGADWAGCDCRGGHALVPVHWDSRDCAVRDPADPRIESIARSPVLSHFSETISGAGLTTIRSYGREEEWKEKFFEVNDDMSVPFMLFREGQKWASLYASVISTLLYCGVMIIGWFFMDVSKLSVAIMSCMTFSNLGLQLIQQTVELESKMTSFERVDFYSTKLPQEASTHEVEVPEEWPAKGDIRFEDVKYKYRPGLPFVLKGVNFDITGGETIGVCGRTGAGKSSLLFVLFRLVELDPKLAPKMIDMKTGFPVDADPNEEPNSGRILIDGVDISKVDIHRVRSSVAIIPQDPTLFTGTIRYNLDLGGKASDDRIWEVLEMIEMREIVAGLPLGLDSQVAEGGSNFSAGQRQLLCFGRAILNNCRVVVMDEATANVDVETDAKIQRTIREQFGDKTVIVIAHRLNTIMDSSRIMVMDNGYLSEFDTPENLKANPESAFNALINSLNH</sequence>
<dbReference type="SUPFAM" id="SSF52540">
    <property type="entry name" value="P-loop containing nucleoside triphosphate hydrolases"/>
    <property type="match status" value="2"/>
</dbReference>
<feature type="compositionally biased region" description="Basic and acidic residues" evidence="9">
    <location>
        <begin position="548"/>
        <end position="560"/>
    </location>
</feature>
<dbReference type="InterPro" id="IPR036640">
    <property type="entry name" value="ABC1_TM_sf"/>
</dbReference>
<keyword evidence="7 10" id="KW-0472">Membrane</keyword>
<dbReference type="CDD" id="cd03244">
    <property type="entry name" value="ABCC_MRP_domain2"/>
    <property type="match status" value="1"/>
</dbReference>
<name>A0ABQ9YBR8_9EUKA</name>
<feature type="region of interest" description="Disordered" evidence="9">
    <location>
        <begin position="548"/>
        <end position="576"/>
    </location>
</feature>
<accession>A0ABQ9YBR8</accession>
<dbReference type="Gene3D" id="1.20.1560.10">
    <property type="entry name" value="ABC transporter type 1, transmembrane domain"/>
    <property type="match status" value="2"/>
</dbReference>
<feature type="domain" description="ABC transmembrane type-1" evidence="12">
    <location>
        <begin position="196"/>
        <end position="488"/>
    </location>
</feature>
<dbReference type="Pfam" id="PF00005">
    <property type="entry name" value="ABC_tran"/>
    <property type="match status" value="2"/>
</dbReference>
<evidence type="ECO:0000256" key="2">
    <source>
        <dbReference type="ARBA" id="ARBA00022448"/>
    </source>
</evidence>
<keyword evidence="2" id="KW-0813">Transport</keyword>
<feature type="transmembrane region" description="Helical" evidence="10">
    <location>
        <begin position="316"/>
        <end position="339"/>
    </location>
</feature>
<feature type="compositionally biased region" description="Polar residues" evidence="9">
    <location>
        <begin position="37"/>
        <end position="49"/>
    </location>
</feature>
<feature type="coiled-coil region" evidence="8">
    <location>
        <begin position="905"/>
        <end position="938"/>
    </location>
</feature>
<dbReference type="SMART" id="SM00382">
    <property type="entry name" value="AAA"/>
    <property type="match status" value="2"/>
</dbReference>
<dbReference type="Proteomes" id="UP001281761">
    <property type="component" value="Unassembled WGS sequence"/>
</dbReference>
<comment type="caution">
    <text evidence="13">The sequence shown here is derived from an EMBL/GenBank/DDBJ whole genome shotgun (WGS) entry which is preliminary data.</text>
</comment>
<dbReference type="Pfam" id="PF00664">
    <property type="entry name" value="ABC_membrane"/>
    <property type="match status" value="2"/>
</dbReference>
<dbReference type="InterPro" id="IPR003439">
    <property type="entry name" value="ABC_transporter-like_ATP-bd"/>
</dbReference>
<feature type="compositionally biased region" description="Pro residues" evidence="9">
    <location>
        <begin position="670"/>
        <end position="682"/>
    </location>
</feature>
<reference evidence="13 14" key="1">
    <citation type="journal article" date="2022" name="bioRxiv">
        <title>Genomics of Preaxostyla Flagellates Illuminates Evolutionary Transitions and the Path Towards Mitochondrial Loss.</title>
        <authorList>
            <person name="Novak L.V.F."/>
            <person name="Treitli S.C."/>
            <person name="Pyrih J."/>
            <person name="Halakuc P."/>
            <person name="Pipaliya S.V."/>
            <person name="Vacek V."/>
            <person name="Brzon O."/>
            <person name="Soukal P."/>
            <person name="Eme L."/>
            <person name="Dacks J.B."/>
            <person name="Karnkowska A."/>
            <person name="Elias M."/>
            <person name="Hampl V."/>
        </authorList>
    </citation>
    <scope>NUCLEOTIDE SEQUENCE [LARGE SCALE GENOMIC DNA]</scope>
    <source>
        <strain evidence="13">NAU3</strain>
        <tissue evidence="13">Gut</tissue>
    </source>
</reference>
<feature type="domain" description="ABC transmembrane type-1" evidence="12">
    <location>
        <begin position="1116"/>
        <end position="1236"/>
    </location>
</feature>
<proteinExistence type="predicted"/>
<feature type="domain" description="ABC transporter" evidence="11">
    <location>
        <begin position="680"/>
        <end position="902"/>
    </location>
</feature>
<dbReference type="InterPro" id="IPR003593">
    <property type="entry name" value="AAA+_ATPase"/>
</dbReference>
<dbReference type="InterPro" id="IPR017871">
    <property type="entry name" value="ABC_transporter-like_CS"/>
</dbReference>
<evidence type="ECO:0000256" key="3">
    <source>
        <dbReference type="ARBA" id="ARBA00022692"/>
    </source>
</evidence>
<keyword evidence="6 10" id="KW-1133">Transmembrane helix</keyword>
<evidence type="ECO:0000256" key="1">
    <source>
        <dbReference type="ARBA" id="ARBA00004370"/>
    </source>
</evidence>
<feature type="transmembrane region" description="Helical" evidence="10">
    <location>
        <begin position="1203"/>
        <end position="1221"/>
    </location>
</feature>
<dbReference type="PROSITE" id="PS00211">
    <property type="entry name" value="ABC_TRANSPORTER_1"/>
    <property type="match status" value="2"/>
</dbReference>
<keyword evidence="4" id="KW-0547">Nucleotide-binding</keyword>
<evidence type="ECO:0000313" key="13">
    <source>
        <dbReference type="EMBL" id="KAK2961210.1"/>
    </source>
</evidence>
<evidence type="ECO:0000256" key="9">
    <source>
        <dbReference type="SAM" id="MobiDB-lite"/>
    </source>
</evidence>
<dbReference type="InterPro" id="IPR011527">
    <property type="entry name" value="ABC1_TM_dom"/>
</dbReference>
<dbReference type="PANTHER" id="PTHR24223">
    <property type="entry name" value="ATP-BINDING CASSETTE SUB-FAMILY C"/>
    <property type="match status" value="1"/>
</dbReference>
<feature type="transmembrane region" description="Helical" evidence="10">
    <location>
        <begin position="458"/>
        <end position="479"/>
    </location>
</feature>
<feature type="compositionally biased region" description="Polar residues" evidence="9">
    <location>
        <begin position="13"/>
        <end position="28"/>
    </location>
</feature>
<feature type="region of interest" description="Disordered" evidence="9">
    <location>
        <begin position="612"/>
        <end position="637"/>
    </location>
</feature>
<keyword evidence="3 10" id="KW-0812">Transmembrane</keyword>
<feature type="compositionally biased region" description="Basic and acidic residues" evidence="9">
    <location>
        <begin position="162"/>
        <end position="176"/>
    </location>
</feature>
<dbReference type="SUPFAM" id="SSF90123">
    <property type="entry name" value="ABC transporter transmembrane region"/>
    <property type="match status" value="2"/>
</dbReference>
<feature type="transmembrane region" description="Helical" evidence="10">
    <location>
        <begin position="198"/>
        <end position="219"/>
    </location>
</feature>
<evidence type="ECO:0000256" key="4">
    <source>
        <dbReference type="ARBA" id="ARBA00022741"/>
    </source>
</evidence>
<dbReference type="Gene3D" id="3.40.50.300">
    <property type="entry name" value="P-loop containing nucleotide triphosphate hydrolases"/>
    <property type="match status" value="2"/>
</dbReference>
<keyword evidence="8" id="KW-0175">Coiled coil</keyword>
<feature type="transmembrane region" description="Helical" evidence="10">
    <location>
        <begin position="345"/>
        <end position="370"/>
    </location>
</feature>
<keyword evidence="14" id="KW-1185">Reference proteome</keyword>
<feature type="transmembrane region" description="Helical" evidence="10">
    <location>
        <begin position="430"/>
        <end position="452"/>
    </location>
</feature>
<organism evidence="13 14">
    <name type="scientific">Blattamonas nauphoetae</name>
    <dbReference type="NCBI Taxonomy" id="2049346"/>
    <lineage>
        <taxon>Eukaryota</taxon>
        <taxon>Metamonada</taxon>
        <taxon>Preaxostyla</taxon>
        <taxon>Oxymonadida</taxon>
        <taxon>Blattamonas</taxon>
    </lineage>
</organism>
<dbReference type="PROSITE" id="PS50893">
    <property type="entry name" value="ABC_TRANSPORTER_2"/>
    <property type="match status" value="2"/>
</dbReference>
<evidence type="ECO:0000256" key="6">
    <source>
        <dbReference type="ARBA" id="ARBA00022989"/>
    </source>
</evidence>
<evidence type="ECO:0000256" key="5">
    <source>
        <dbReference type="ARBA" id="ARBA00022840"/>
    </source>
</evidence>
<evidence type="ECO:0000256" key="7">
    <source>
        <dbReference type="ARBA" id="ARBA00023136"/>
    </source>
</evidence>
<dbReference type="PROSITE" id="PS50929">
    <property type="entry name" value="ABC_TM1F"/>
    <property type="match status" value="2"/>
</dbReference>
<keyword evidence="5" id="KW-0067">ATP-binding</keyword>
<feature type="transmembrane region" description="Helical" evidence="10">
    <location>
        <begin position="102"/>
        <end position="123"/>
    </location>
</feature>
<protein>
    <submittedName>
        <fullName evidence="13">Multidrug resistance-associated protein</fullName>
    </submittedName>
</protein>
<dbReference type="InterPro" id="IPR050173">
    <property type="entry name" value="ABC_transporter_C-like"/>
</dbReference>
<dbReference type="EMBL" id="JARBJD010000018">
    <property type="protein sequence ID" value="KAK2961210.1"/>
    <property type="molecule type" value="Genomic_DNA"/>
</dbReference>
<evidence type="ECO:0000259" key="11">
    <source>
        <dbReference type="PROSITE" id="PS50893"/>
    </source>
</evidence>
<evidence type="ECO:0000259" key="12">
    <source>
        <dbReference type="PROSITE" id="PS50929"/>
    </source>
</evidence>
<comment type="subcellular location">
    <subcellularLocation>
        <location evidence="1">Membrane</location>
    </subcellularLocation>
</comment>